<evidence type="ECO:0000313" key="3">
    <source>
        <dbReference type="Proteomes" id="UP000070366"/>
    </source>
</evidence>
<feature type="domain" description="GP-PDE" evidence="1">
    <location>
        <begin position="32"/>
        <end position="271"/>
    </location>
</feature>
<dbReference type="Proteomes" id="UP000070366">
    <property type="component" value="Unassembled WGS sequence"/>
</dbReference>
<dbReference type="EMBL" id="LSZW01000063">
    <property type="protein sequence ID" value="KXK64847.1"/>
    <property type="molecule type" value="Genomic_DNA"/>
</dbReference>
<dbReference type="Gene3D" id="3.20.20.190">
    <property type="entry name" value="Phosphatidylinositol (PI) phosphodiesterase"/>
    <property type="match status" value="1"/>
</dbReference>
<name>A0A136Q2J5_9FIRM</name>
<dbReference type="PROSITE" id="PS51704">
    <property type="entry name" value="GP_PDE"/>
    <property type="match status" value="1"/>
</dbReference>
<proteinExistence type="predicted"/>
<gene>
    <name evidence="2" type="ORF">HMPREF3293_02092</name>
</gene>
<dbReference type="PANTHER" id="PTHR46211:SF1">
    <property type="entry name" value="GLYCEROPHOSPHODIESTER PHOSPHODIESTERASE, CYTOPLASMIC"/>
    <property type="match status" value="1"/>
</dbReference>
<dbReference type="OrthoDB" id="384721at2"/>
<comment type="caution">
    <text evidence="2">The sequence shown here is derived from an EMBL/GenBank/DDBJ whole genome shotgun (WGS) entry which is preliminary data.</text>
</comment>
<dbReference type="GO" id="GO:0008081">
    <property type="term" value="F:phosphoric diester hydrolase activity"/>
    <property type="evidence" value="ECO:0007669"/>
    <property type="project" value="InterPro"/>
</dbReference>
<organism evidence="2 3">
    <name type="scientific">Christensenella minuta</name>
    <dbReference type="NCBI Taxonomy" id="626937"/>
    <lineage>
        <taxon>Bacteria</taxon>
        <taxon>Bacillati</taxon>
        <taxon>Bacillota</taxon>
        <taxon>Clostridia</taxon>
        <taxon>Christensenellales</taxon>
        <taxon>Christensenellaceae</taxon>
        <taxon>Christensenella</taxon>
    </lineage>
</organism>
<accession>A0A136Q2J5</accession>
<dbReference type="InterPro" id="IPR017946">
    <property type="entry name" value="PLC-like_Pdiesterase_TIM-brl"/>
</dbReference>
<keyword evidence="3" id="KW-1185">Reference proteome</keyword>
<protein>
    <submittedName>
        <fullName evidence="2">Glycerophosphodiester phosphodiesterase family protein</fullName>
    </submittedName>
</protein>
<reference evidence="3" key="1">
    <citation type="submission" date="2016-02" db="EMBL/GenBank/DDBJ databases">
        <authorList>
            <person name="Mitreva M."/>
            <person name="Pepin K.H."/>
            <person name="Mihindukulasuriya K.A."/>
            <person name="Fulton R."/>
            <person name="Fronick C."/>
            <person name="O'Laughlin M."/>
            <person name="Miner T."/>
            <person name="Herter B."/>
            <person name="Rosa B.A."/>
            <person name="Cordes M."/>
            <person name="Tomlinson C."/>
            <person name="Wollam A."/>
            <person name="Palsikar V.B."/>
            <person name="Mardis E.R."/>
            <person name="Wilson R.K."/>
        </authorList>
    </citation>
    <scope>NUCLEOTIDE SEQUENCE [LARGE SCALE GENOMIC DNA]</scope>
    <source>
        <strain evidence="3">DSM 22607</strain>
    </source>
</reference>
<dbReference type="Pfam" id="PF03009">
    <property type="entry name" value="GDPD"/>
    <property type="match status" value="1"/>
</dbReference>
<dbReference type="GO" id="GO:0006629">
    <property type="term" value="P:lipid metabolic process"/>
    <property type="evidence" value="ECO:0007669"/>
    <property type="project" value="InterPro"/>
</dbReference>
<dbReference type="AlphaFoldDB" id="A0A136Q2J5"/>
<dbReference type="STRING" id="626937.HMPREF3293_02092"/>
<sequence length="272" mass="31079">MIGIILVFACMGILFLYFFATAGKPAHSWLKEYDYAHRGLHSPEVPENSIPAFERAIRAGYAIELDVHRSKDGVLMVFHDDDLERMTGASGRIEDLTLAELDCLRLAGTKEGIPTFDQVLQIVDGKAPLLIELKNTGRAGQLEIDVYERLKYYRGHFAIQSFSPYSVRWYYKNAPEIPRGQLSATFEEGAEAIPAWQRWGLRHLITNAMCRPNFINYEKSGVRQHIVKRLRKNGVSVFAWTVRSEEEWNSVQPYIDSLVFEQFEPKGGQHAQ</sequence>
<dbReference type="InterPro" id="IPR030395">
    <property type="entry name" value="GP_PDE_dom"/>
</dbReference>
<dbReference type="SUPFAM" id="SSF51695">
    <property type="entry name" value="PLC-like phosphodiesterases"/>
    <property type="match status" value="1"/>
</dbReference>
<evidence type="ECO:0000259" key="1">
    <source>
        <dbReference type="PROSITE" id="PS51704"/>
    </source>
</evidence>
<dbReference type="KEGG" id="cmiu:B1H56_04810"/>
<dbReference type="RefSeq" id="WP_066518346.1">
    <property type="nucleotide sequence ID" value="NZ_CABMOF010000001.1"/>
</dbReference>
<evidence type="ECO:0000313" key="2">
    <source>
        <dbReference type="EMBL" id="KXK64847.1"/>
    </source>
</evidence>
<dbReference type="PANTHER" id="PTHR46211">
    <property type="entry name" value="GLYCEROPHOSPHORYL DIESTER PHOSPHODIESTERASE"/>
    <property type="match status" value="1"/>
</dbReference>